<dbReference type="EMBL" id="LDXK01000003">
    <property type="protein sequence ID" value="KRT67352.1"/>
    <property type="molecule type" value="Genomic_DNA"/>
</dbReference>
<dbReference type="Proteomes" id="UP000051297">
    <property type="component" value="Unassembled WGS sequence"/>
</dbReference>
<dbReference type="STRING" id="1576480.XU08_C0003G0024"/>
<protein>
    <submittedName>
        <fullName evidence="1">Uncharacterized protein</fullName>
    </submittedName>
</protein>
<gene>
    <name evidence="1" type="ORF">XU08_C0003G0024</name>
</gene>
<organism evidence="1 2">
    <name type="scientific">candidate division WWE3 bacterium CSP1-7</name>
    <dbReference type="NCBI Taxonomy" id="1576480"/>
    <lineage>
        <taxon>Bacteria</taxon>
        <taxon>Katanobacteria</taxon>
    </lineage>
</organism>
<evidence type="ECO:0000313" key="1">
    <source>
        <dbReference type="EMBL" id="KRT67352.1"/>
    </source>
</evidence>
<sequence>MNALNIAEAGIPEEVLSGWRNEYGHKAEENFETALGKLGVETVQGDPDSRKSDKLVSEGKIVSRRSSAKEDFEKGIDFHIFNPLTGRMVPVDISVSKDPEVHAGKRNRELREGIRFLPLSARNLELASRGSERDLQEVWRNVNTLLLSDALDLARRGKVQIPEAQLVRIEQKLGIAPKH</sequence>
<reference evidence="1 2" key="1">
    <citation type="submission" date="2015-05" db="EMBL/GenBank/DDBJ databases">
        <title>Critical biogeochemical functions in the subsurface are associated with bacteria from new phyla and little studied lineages.</title>
        <authorList>
            <person name="Hug L.A."/>
            <person name="Thomas B.C."/>
            <person name="Sharon I."/>
            <person name="Brown C.T."/>
            <person name="Sharma R."/>
            <person name="Hettich R.L."/>
            <person name="Wilkins M.J."/>
            <person name="Williams K.H."/>
            <person name="Singh A."/>
            <person name="Banfield J.F."/>
        </authorList>
    </citation>
    <scope>NUCLEOTIDE SEQUENCE [LARGE SCALE GENOMIC DNA]</scope>
    <source>
        <strain evidence="1">CSP1-7</strain>
    </source>
</reference>
<evidence type="ECO:0000313" key="2">
    <source>
        <dbReference type="Proteomes" id="UP000051297"/>
    </source>
</evidence>
<dbReference type="AlphaFoldDB" id="A0A0T5ZX26"/>
<accession>A0A0T5ZX26</accession>
<name>A0A0T5ZX26_UNCKA</name>
<comment type="caution">
    <text evidence="1">The sequence shown here is derived from an EMBL/GenBank/DDBJ whole genome shotgun (WGS) entry which is preliminary data.</text>
</comment>
<proteinExistence type="predicted"/>